<dbReference type="SUPFAM" id="SSF55729">
    <property type="entry name" value="Acyl-CoA N-acyltransferases (Nat)"/>
    <property type="match status" value="1"/>
</dbReference>
<dbReference type="Pfam" id="PF00583">
    <property type="entry name" value="Acetyltransf_1"/>
    <property type="match status" value="2"/>
</dbReference>
<keyword evidence="1 4" id="KW-0808">Transferase</keyword>
<feature type="binding site" evidence="4">
    <location>
        <position position="225"/>
    </location>
    <ligand>
        <name>1D-myo-inositol 2-(L-cysteinylamino)-2-deoxy-alpha-D-glucopyranoside</name>
        <dbReference type="ChEBI" id="CHEBI:58887"/>
    </ligand>
</feature>
<feature type="binding site" evidence="4">
    <location>
        <position position="176"/>
    </location>
    <ligand>
        <name>1D-myo-inositol 2-(L-cysteinylamino)-2-deoxy-alpha-D-glucopyranoside</name>
        <dbReference type="ChEBI" id="CHEBI:58887"/>
    </ligand>
</feature>
<keyword evidence="3 4" id="KW-0012">Acyltransferase</keyword>
<comment type="subunit">
    <text evidence="4">Monomer.</text>
</comment>
<feature type="binding site" evidence="4">
    <location>
        <begin position="229"/>
        <end position="231"/>
    </location>
    <ligand>
        <name>acetyl-CoA</name>
        <dbReference type="ChEBI" id="CHEBI:57288"/>
        <label>2</label>
    </ligand>
</feature>
<dbReference type="InterPro" id="IPR016181">
    <property type="entry name" value="Acyl_CoA_acyltransferase"/>
</dbReference>
<feature type="binding site" evidence="4">
    <location>
        <begin position="236"/>
        <end position="242"/>
    </location>
    <ligand>
        <name>acetyl-CoA</name>
        <dbReference type="ChEBI" id="CHEBI:57288"/>
        <label>2</label>
    </ligand>
</feature>
<feature type="binding site" evidence="4">
    <location>
        <position position="216"/>
    </location>
    <ligand>
        <name>1D-myo-inositol 2-(L-cysteinylamino)-2-deoxy-alpha-D-glucopyranoside</name>
        <dbReference type="ChEBI" id="CHEBI:58887"/>
    </ligand>
</feature>
<dbReference type="EMBL" id="CP157390">
    <property type="protein sequence ID" value="XBM48611.1"/>
    <property type="molecule type" value="Genomic_DNA"/>
</dbReference>
<evidence type="ECO:0000313" key="6">
    <source>
        <dbReference type="EMBL" id="XBM48611.1"/>
    </source>
</evidence>
<feature type="binding site" evidence="4">
    <location>
        <begin position="75"/>
        <end position="77"/>
    </location>
    <ligand>
        <name>acetyl-CoA</name>
        <dbReference type="ChEBI" id="CHEBI:57288"/>
        <label>1</label>
    </ligand>
</feature>
<dbReference type="PIRSF" id="PIRSF021524">
    <property type="entry name" value="MSH_acetyltransferase"/>
    <property type="match status" value="1"/>
</dbReference>
<comment type="similarity">
    <text evidence="4">Belongs to the acetyltransferase family. MshD subfamily.</text>
</comment>
<comment type="function">
    <text evidence="4">Catalyzes the transfer of acetyl from acetyl-CoA to desacetylmycothiol (Cys-GlcN-Ins) to form mycothiol.</text>
</comment>
<feature type="binding site" evidence="4">
    <location>
        <position position="39"/>
    </location>
    <ligand>
        <name>1D-myo-inositol 2-(L-cysteinylamino)-2-deoxy-alpha-D-glucopyranoside</name>
        <dbReference type="ChEBI" id="CHEBI:58887"/>
    </ligand>
</feature>
<name>A0AAU7GCD9_9MICO</name>
<accession>A0AAU7GCD9</accession>
<evidence type="ECO:0000259" key="5">
    <source>
        <dbReference type="PROSITE" id="PS51186"/>
    </source>
</evidence>
<dbReference type="HAMAP" id="MF_01698">
    <property type="entry name" value="MshD"/>
    <property type="match status" value="1"/>
</dbReference>
<dbReference type="PROSITE" id="PS51186">
    <property type="entry name" value="GNAT"/>
    <property type="match status" value="2"/>
</dbReference>
<comment type="caution">
    <text evidence="4">Lacks conserved residue(s) required for the propagation of feature annotation.</text>
</comment>
<feature type="domain" description="N-acetyltransferase" evidence="5">
    <location>
        <begin position="149"/>
        <end position="299"/>
    </location>
</feature>
<dbReference type="InterPro" id="IPR017813">
    <property type="entry name" value="Mycothiol_AcTrfase"/>
</dbReference>
<feature type="binding site" evidence="4">
    <location>
        <position position="263"/>
    </location>
    <ligand>
        <name>1D-myo-inositol 2-(L-cysteinylamino)-2-deoxy-alpha-D-glucopyranoside</name>
        <dbReference type="ChEBI" id="CHEBI:58887"/>
    </ligand>
</feature>
<dbReference type="RefSeq" id="WP_348788557.1">
    <property type="nucleotide sequence ID" value="NZ_CP157390.1"/>
</dbReference>
<dbReference type="PANTHER" id="PTHR43420">
    <property type="entry name" value="ACETYLTRANSFERASE"/>
    <property type="match status" value="1"/>
</dbReference>
<organism evidence="6">
    <name type="scientific">Leifsonia sp. NPDC080035</name>
    <dbReference type="NCBI Taxonomy" id="3143936"/>
    <lineage>
        <taxon>Bacteria</taxon>
        <taxon>Bacillati</taxon>
        <taxon>Actinomycetota</taxon>
        <taxon>Actinomycetes</taxon>
        <taxon>Micrococcales</taxon>
        <taxon>Microbacteriaceae</taxon>
        <taxon>Leifsonia</taxon>
    </lineage>
</organism>
<reference evidence="6" key="1">
    <citation type="submission" date="2024-05" db="EMBL/GenBank/DDBJ databases">
        <title>The Natural Products Discovery Center: Release of the First 8490 Sequenced Strains for Exploring Actinobacteria Biosynthetic Diversity.</title>
        <authorList>
            <person name="Kalkreuter E."/>
            <person name="Kautsar S.A."/>
            <person name="Yang D."/>
            <person name="Bader C.D."/>
            <person name="Teijaro C.N."/>
            <person name="Fluegel L."/>
            <person name="Davis C.M."/>
            <person name="Simpson J.R."/>
            <person name="Lauterbach L."/>
            <person name="Steele A.D."/>
            <person name="Gui C."/>
            <person name="Meng S."/>
            <person name="Li G."/>
            <person name="Viehrig K."/>
            <person name="Ye F."/>
            <person name="Su P."/>
            <person name="Kiefer A.F."/>
            <person name="Nichols A."/>
            <person name="Cepeda A.J."/>
            <person name="Yan W."/>
            <person name="Fan B."/>
            <person name="Jiang Y."/>
            <person name="Adhikari A."/>
            <person name="Zheng C.-J."/>
            <person name="Schuster L."/>
            <person name="Cowan T.M."/>
            <person name="Smanski M.J."/>
            <person name="Chevrette M.G."/>
            <person name="de Carvalho L.P.S."/>
            <person name="Shen B."/>
        </authorList>
    </citation>
    <scope>NUCLEOTIDE SEQUENCE</scope>
    <source>
        <strain evidence="6">NPDC080035</strain>
    </source>
</reference>
<dbReference type="EC" id="2.3.1.189" evidence="4"/>
<proteinExistence type="inferred from homology"/>
<feature type="domain" description="N-acetyltransferase" evidence="5">
    <location>
        <begin position="7"/>
        <end position="137"/>
    </location>
</feature>
<dbReference type="Gene3D" id="3.40.630.30">
    <property type="match status" value="1"/>
</dbReference>
<dbReference type="AlphaFoldDB" id="A0AAU7GCD9"/>
<comment type="catalytic activity">
    <reaction evidence="4">
        <text>1D-myo-inositol 2-(L-cysteinylamino)-2-deoxy-alpha-D-glucopyranoside + acetyl-CoA = mycothiol + CoA + H(+)</text>
        <dbReference type="Rhea" id="RHEA:26172"/>
        <dbReference type="ChEBI" id="CHEBI:15378"/>
        <dbReference type="ChEBI" id="CHEBI:16768"/>
        <dbReference type="ChEBI" id="CHEBI:57287"/>
        <dbReference type="ChEBI" id="CHEBI:57288"/>
        <dbReference type="ChEBI" id="CHEBI:58887"/>
        <dbReference type="EC" id="2.3.1.189"/>
    </reaction>
</comment>
<sequence length="299" mass="31760">MTASLRLSVPDLANPADRDAYFAVVDAAADADGAAAFDEQTRLDLAAGRRAPWAARDASGAMRAVAVLGGGALDLVVAPDARGRGVGRQTLSALLEEVPRGALTAWSHGDHPGAHRLAARFGFTAARSLLGMRLMLDGAAHPAAPPHGFSLDRFRPGRDDAEWVGLNQRTFASHPEQGRMTAADLHDRMAEPWFDAGDFLVLRDPDGRMVGYDWLKVGGDDQAGEIYVLGVDPGLSGRGLGRVLLMAGLARLGERGCREAALYVEGDNDAALWLYRSAGFAVSSTDVQYRRSSPVYPGP</sequence>
<keyword evidence="2 4" id="KW-0677">Repeat</keyword>
<evidence type="ECO:0000256" key="3">
    <source>
        <dbReference type="ARBA" id="ARBA00023315"/>
    </source>
</evidence>
<gene>
    <name evidence="4 6" type="primary">mshD</name>
    <name evidence="6" type="ORF">AAME72_01845</name>
</gene>
<dbReference type="CDD" id="cd04301">
    <property type="entry name" value="NAT_SF"/>
    <property type="match status" value="1"/>
</dbReference>
<evidence type="ECO:0000256" key="4">
    <source>
        <dbReference type="HAMAP-Rule" id="MF_01698"/>
    </source>
</evidence>
<dbReference type="GO" id="GO:0035447">
    <property type="term" value="F:mycothiol synthase activity"/>
    <property type="evidence" value="ECO:0007669"/>
    <property type="project" value="UniProtKB-UniRule"/>
</dbReference>
<evidence type="ECO:0000256" key="2">
    <source>
        <dbReference type="ARBA" id="ARBA00022737"/>
    </source>
</evidence>
<evidence type="ECO:0000256" key="1">
    <source>
        <dbReference type="ARBA" id="ARBA00022679"/>
    </source>
</evidence>
<protein>
    <recommendedName>
        <fullName evidence="4">Mycothiol acetyltransferase</fullName>
        <shortName evidence="4">MSH acetyltransferase</shortName>
        <ecNumber evidence="4">2.3.1.189</ecNumber>
    </recommendedName>
    <alternativeName>
        <fullName evidence="4">Mycothiol synthase</fullName>
    </alternativeName>
</protein>
<dbReference type="PANTHER" id="PTHR43420:SF44">
    <property type="entry name" value="ACETYLTRANSFERASE YPEA"/>
    <property type="match status" value="1"/>
</dbReference>
<dbReference type="InterPro" id="IPR000182">
    <property type="entry name" value="GNAT_dom"/>
</dbReference>
<dbReference type="NCBIfam" id="TIGR03448">
    <property type="entry name" value="mycothiol_MshD"/>
    <property type="match status" value="1"/>
</dbReference>
<dbReference type="InterPro" id="IPR050680">
    <property type="entry name" value="YpeA/RimI_acetyltransf"/>
</dbReference>
<dbReference type="GO" id="GO:0010125">
    <property type="term" value="P:mycothiol biosynthetic process"/>
    <property type="evidence" value="ECO:0007669"/>
    <property type="project" value="UniProtKB-UniRule"/>
</dbReference>